<dbReference type="Proteomes" id="UP000510647">
    <property type="component" value="Chromosome 3"/>
</dbReference>
<reference evidence="9 10" key="1">
    <citation type="submission" date="2020-06" db="EMBL/GenBank/DDBJ databases">
        <title>The yeast mating-type switching endonuclease HO is a domesticated member of an unorthodox homing genetic element family.</title>
        <authorList>
            <person name="Coughlan A.Y."/>
            <person name="Lombardi L."/>
            <person name="Braun-Galleani S."/>
            <person name="Martos A.R."/>
            <person name="Galeote V."/>
            <person name="Bigey F."/>
            <person name="Dequin S."/>
            <person name="Byrne K.P."/>
            <person name="Wolfe K.H."/>
        </authorList>
    </citation>
    <scope>NUCLEOTIDE SEQUENCE [LARGE SCALE GENOMIC DNA]</scope>
    <source>
        <strain evidence="9 10">CBS2947</strain>
    </source>
</reference>
<dbReference type="Gene3D" id="3.40.50.1240">
    <property type="entry name" value="Phosphoglycerate mutase-like"/>
    <property type="match status" value="1"/>
</dbReference>
<dbReference type="GO" id="GO:0004331">
    <property type="term" value="F:fructose-2,6-bisphosphate 2-phosphatase activity"/>
    <property type="evidence" value="ECO:0007669"/>
    <property type="project" value="TreeGrafter"/>
</dbReference>
<comment type="similarity">
    <text evidence="3">Belongs to the phosphoglycerate mutase family. BPG-dependent PGAM subfamily.</text>
</comment>
<dbReference type="CDD" id="cd07067">
    <property type="entry name" value="HP_PGM_like"/>
    <property type="match status" value="1"/>
</dbReference>
<organism evidence="9 10">
    <name type="scientific">Torulaspora globosa</name>
    <dbReference type="NCBI Taxonomy" id="48254"/>
    <lineage>
        <taxon>Eukaryota</taxon>
        <taxon>Fungi</taxon>
        <taxon>Dikarya</taxon>
        <taxon>Ascomycota</taxon>
        <taxon>Saccharomycotina</taxon>
        <taxon>Saccharomycetes</taxon>
        <taxon>Saccharomycetales</taxon>
        <taxon>Saccharomycetaceae</taxon>
        <taxon>Torulaspora</taxon>
    </lineage>
</organism>
<dbReference type="PANTHER" id="PTHR46517:SF1">
    <property type="entry name" value="FRUCTOSE-2,6-BISPHOSPHATASE TIGAR"/>
    <property type="match status" value="1"/>
</dbReference>
<keyword evidence="5" id="KW-0378">Hydrolase</keyword>
<name>A0A7H9HQN0_9SACH</name>
<dbReference type="OrthoDB" id="354304at2759"/>
<dbReference type="GO" id="GO:0005634">
    <property type="term" value="C:nucleus"/>
    <property type="evidence" value="ECO:0007669"/>
    <property type="project" value="UniProtKB-SubCell"/>
</dbReference>
<evidence type="ECO:0000256" key="4">
    <source>
        <dbReference type="ARBA" id="ARBA00022490"/>
    </source>
</evidence>
<evidence type="ECO:0000313" key="9">
    <source>
        <dbReference type="EMBL" id="QLQ79516.1"/>
    </source>
</evidence>
<proteinExistence type="inferred from homology"/>
<keyword evidence="10" id="KW-1185">Reference proteome</keyword>
<dbReference type="InterPro" id="IPR051695">
    <property type="entry name" value="Phosphoglycerate_Mutase"/>
</dbReference>
<evidence type="ECO:0000256" key="2">
    <source>
        <dbReference type="ARBA" id="ARBA00004496"/>
    </source>
</evidence>
<dbReference type="InterPro" id="IPR013078">
    <property type="entry name" value="His_Pase_superF_clade-1"/>
</dbReference>
<dbReference type="Pfam" id="PF00300">
    <property type="entry name" value="His_Phos_1"/>
    <property type="match status" value="1"/>
</dbReference>
<evidence type="ECO:0000256" key="3">
    <source>
        <dbReference type="ARBA" id="ARBA00006717"/>
    </source>
</evidence>
<dbReference type="PROSITE" id="PS00175">
    <property type="entry name" value="PG_MUTASE"/>
    <property type="match status" value="1"/>
</dbReference>
<dbReference type="AlphaFoldDB" id="A0A7H9HQN0"/>
<dbReference type="PANTHER" id="PTHR46517">
    <property type="entry name" value="FRUCTOSE-2,6-BISPHOSPHATASE TIGAR"/>
    <property type="match status" value="1"/>
</dbReference>
<feature type="binding site" evidence="8">
    <location>
        <begin position="23"/>
        <end position="30"/>
    </location>
    <ligand>
        <name>substrate</name>
    </ligand>
</feature>
<evidence type="ECO:0000256" key="8">
    <source>
        <dbReference type="PIRSR" id="PIRSR613078-2"/>
    </source>
</evidence>
<evidence type="ECO:0000256" key="7">
    <source>
        <dbReference type="PIRSR" id="PIRSR613078-1"/>
    </source>
</evidence>
<sequence>MTRDVPFYCNNEDPEVVRLFVIRHGQTEHNVMKILQGHLDTDLNETGREQARKLGEYLGERGIEFDSIASSDLKRCKQTVDEIMGVCDRRPPVKCYKELRERCMGVIEGMRLSDAEKYAETHGKGSFRDFGEKPDEFLARLTSGINSIAESAAECGRIKNMAVVSHGGAIRTLLRWLHYEEHNAHNIIVFNTSVTIIDYFKHTRQYVVRRVGNTQHLGDGEFIVSDLKLR</sequence>
<dbReference type="FunFam" id="3.40.50.1240:FF:000051">
    <property type="entry name" value="Phosphoglycerate mutase"/>
    <property type="match status" value="1"/>
</dbReference>
<keyword evidence="6" id="KW-0539">Nucleus</keyword>
<protein>
    <recommendedName>
        <fullName evidence="11">Phosphoglycerate mutase-like protein</fullName>
    </recommendedName>
</protein>
<evidence type="ECO:0000313" key="10">
    <source>
        <dbReference type="Proteomes" id="UP000510647"/>
    </source>
</evidence>
<dbReference type="SUPFAM" id="SSF53254">
    <property type="entry name" value="Phosphoglycerate mutase-like"/>
    <property type="match status" value="1"/>
</dbReference>
<evidence type="ECO:0000256" key="6">
    <source>
        <dbReference type="ARBA" id="ARBA00023242"/>
    </source>
</evidence>
<feature type="binding site" evidence="8">
    <location>
        <position position="75"/>
    </location>
    <ligand>
        <name>substrate</name>
    </ligand>
</feature>
<dbReference type="GO" id="GO:0043456">
    <property type="term" value="P:regulation of pentose-phosphate shunt"/>
    <property type="evidence" value="ECO:0007669"/>
    <property type="project" value="TreeGrafter"/>
</dbReference>
<dbReference type="SMART" id="SM00855">
    <property type="entry name" value="PGAM"/>
    <property type="match status" value="1"/>
</dbReference>
<dbReference type="InterPro" id="IPR001345">
    <property type="entry name" value="PG/BPGM_mutase_AS"/>
</dbReference>
<feature type="active site" description="Proton donor/acceptor" evidence="7">
    <location>
        <position position="101"/>
    </location>
</feature>
<feature type="active site" description="Tele-phosphohistidine intermediate" evidence="7">
    <location>
        <position position="24"/>
    </location>
</feature>
<accession>A0A7H9HQN0</accession>
<evidence type="ECO:0008006" key="11">
    <source>
        <dbReference type="Google" id="ProtNLM"/>
    </source>
</evidence>
<dbReference type="GO" id="GO:0005829">
    <property type="term" value="C:cytosol"/>
    <property type="evidence" value="ECO:0007669"/>
    <property type="project" value="TreeGrafter"/>
</dbReference>
<keyword evidence="4" id="KW-0963">Cytoplasm</keyword>
<dbReference type="InterPro" id="IPR029033">
    <property type="entry name" value="His_PPase_superfam"/>
</dbReference>
<dbReference type="EMBL" id="CP059269">
    <property type="protein sequence ID" value="QLQ79516.1"/>
    <property type="molecule type" value="Genomic_DNA"/>
</dbReference>
<evidence type="ECO:0000256" key="5">
    <source>
        <dbReference type="ARBA" id="ARBA00022801"/>
    </source>
</evidence>
<comment type="subcellular location">
    <subcellularLocation>
        <location evidence="2">Cytoplasm</location>
    </subcellularLocation>
    <subcellularLocation>
        <location evidence="1">Nucleus</location>
    </subcellularLocation>
</comment>
<gene>
    <name evidence="9" type="ORF">HG537_0C01630</name>
</gene>
<evidence type="ECO:0000256" key="1">
    <source>
        <dbReference type="ARBA" id="ARBA00004123"/>
    </source>
</evidence>
<dbReference type="GO" id="GO:0045820">
    <property type="term" value="P:negative regulation of glycolytic process"/>
    <property type="evidence" value="ECO:0007669"/>
    <property type="project" value="TreeGrafter"/>
</dbReference>